<evidence type="ECO:0000313" key="2">
    <source>
        <dbReference type="EMBL" id="MCJ0764848.1"/>
    </source>
</evidence>
<dbReference type="AlphaFoldDB" id="A0A9X1VX40"/>
<gene>
    <name evidence="2" type="ORF">MMF98_16645</name>
</gene>
<dbReference type="InterPro" id="IPR046513">
    <property type="entry name" value="DUF6691"/>
</dbReference>
<keyword evidence="3" id="KW-1185">Reference proteome</keyword>
<keyword evidence="1" id="KW-0812">Transmembrane</keyword>
<dbReference type="Proteomes" id="UP001139447">
    <property type="component" value="Unassembled WGS sequence"/>
</dbReference>
<comment type="caution">
    <text evidence="2">The sequence shown here is derived from an EMBL/GenBank/DDBJ whole genome shotgun (WGS) entry which is preliminary data.</text>
</comment>
<feature type="transmembrane region" description="Helical" evidence="1">
    <location>
        <begin position="117"/>
        <end position="141"/>
    </location>
</feature>
<feature type="transmembrane region" description="Helical" evidence="1">
    <location>
        <begin position="51"/>
        <end position="70"/>
    </location>
</feature>
<dbReference type="RefSeq" id="WP_243307801.1">
    <property type="nucleotide sequence ID" value="NZ_JALGBI010000002.1"/>
</dbReference>
<name>A0A9X1VX40_9BURK</name>
<feature type="transmembrane region" description="Helical" evidence="1">
    <location>
        <begin position="91"/>
        <end position="111"/>
    </location>
</feature>
<evidence type="ECO:0000313" key="3">
    <source>
        <dbReference type="Proteomes" id="UP001139447"/>
    </source>
</evidence>
<reference evidence="2" key="1">
    <citation type="submission" date="2022-03" db="EMBL/GenBank/DDBJ databases">
        <authorList>
            <person name="Woo C.Y."/>
        </authorList>
    </citation>
    <scope>NUCLEOTIDE SEQUENCE</scope>
    <source>
        <strain evidence="2">CYS-02</strain>
    </source>
</reference>
<keyword evidence="1" id="KW-0472">Membrane</keyword>
<proteinExistence type="predicted"/>
<evidence type="ECO:0000256" key="1">
    <source>
        <dbReference type="SAM" id="Phobius"/>
    </source>
</evidence>
<dbReference type="EMBL" id="JALGBI010000002">
    <property type="protein sequence ID" value="MCJ0764848.1"/>
    <property type="molecule type" value="Genomic_DNA"/>
</dbReference>
<accession>A0A9X1VX40</accession>
<dbReference type="Pfam" id="PF20398">
    <property type="entry name" value="DUF6691"/>
    <property type="match status" value="1"/>
</dbReference>
<sequence>MIQKLLLALVSGALFAVGLVLSGMTQPAKVIGFLNVGGLVDPARFGAWDPSLAFVMGGALCVTLVAFAVTPRPGRKPWRAATFQLPTRRGVDRRLVFGAALFGIGWGLAGYCPGPALASLLTGGLDALLFVAAMAAGMALARRLAGGAARP</sequence>
<organism evidence="2 3">
    <name type="scientific">Variovorax terrae</name>
    <dbReference type="NCBI Taxonomy" id="2923278"/>
    <lineage>
        <taxon>Bacteria</taxon>
        <taxon>Pseudomonadati</taxon>
        <taxon>Pseudomonadota</taxon>
        <taxon>Betaproteobacteria</taxon>
        <taxon>Burkholderiales</taxon>
        <taxon>Comamonadaceae</taxon>
        <taxon>Variovorax</taxon>
    </lineage>
</organism>
<keyword evidence="1" id="KW-1133">Transmembrane helix</keyword>
<protein>
    <submittedName>
        <fullName evidence="2">YeeE/YedE family protein</fullName>
    </submittedName>
</protein>